<name>A0A142I7Z6_9VIRU</name>
<sequence length="317" mass="36381">MHFYLQDYPMSWLRVIRTLTLFSTLFSGSDQCVDNMWRFYGRSNYTSSVVIDGDKYSVEGSYSSSDYLDPAVQKVVLGLDGSNEVIDSGGSPYYMYDLEGSKGELHHLNCNFVEKRCNPTLNFMLGGFVLCPGISRKELEPVTDKILESRGIPGRGKIRTIKISSKLFETSLCLSKRRPIFSTCMLMSRGLCTNCKRTIDRTYMTPNGFRTEYKWSCRDNSTKQCWILVESLEENHSPYKCHFSAVEVLLPAEIKRHQLISEWSAMQDEVAYKKSNAYLLARTFLSYTKMRRLNPVIDLSISPPVTVRSCCKINKYM</sequence>
<organism evidence="1 3">
    <name type="scientific">Tilapia lake virus</name>
    <dbReference type="NCBI Taxonomy" id="1549864"/>
    <lineage>
        <taxon>Viruses</taxon>
        <taxon>Riboviria</taxon>
        <taxon>Orthornavirae</taxon>
        <taxon>Negarnaviricota</taxon>
        <taxon>Polyploviricotina</taxon>
        <taxon>Insthoviricetes</taxon>
        <taxon>Articulavirales</taxon>
        <taxon>Amnoonviridae</taxon>
        <taxon>Tilapinevirus</taxon>
        <taxon>Tilapinevirus tilapiae</taxon>
    </lineage>
</organism>
<evidence type="ECO:0000313" key="3">
    <source>
        <dbReference type="Proteomes" id="UP000201867"/>
    </source>
</evidence>
<reference evidence="2" key="3">
    <citation type="submission" date="2019-01" db="EMBL/GenBank/DDBJ databases">
        <title>Genome Sequence of Tilapia Lake Virus Associated With Syncytial Hepatitis of Tilapia in an Ecuador Aquaculture Facility.</title>
        <authorList>
            <person name="Subramaniam K."/>
            <person name="Ferguson H.W."/>
            <person name="Kabuusu R."/>
            <person name="Waltzek T.B."/>
        </authorList>
    </citation>
    <scope>NUCLEOTIDE SEQUENCE</scope>
    <source>
        <strain evidence="2">EC-2012</strain>
    </source>
</reference>
<dbReference type="KEGG" id="vg:27246489"/>
<keyword evidence="3" id="KW-1185">Reference proteome</keyword>
<dbReference type="RefSeq" id="YP_009246483.1">
    <property type="nucleotide sequence ID" value="NC_029928.1"/>
</dbReference>
<reference evidence="1 3" key="1">
    <citation type="journal article" date="2014" name="J. Clin. Microbiol.">
        <title>Identification of a novel RNA virus lethal to tilapia.</title>
        <authorList>
            <person name="Eyngor M."/>
            <person name="Zamostiano R."/>
            <person name="Kembou Tsofack J.E."/>
            <person name="Berkowitz A."/>
            <person name="Bercovier H."/>
            <person name="Tinman S."/>
            <person name="Lev M."/>
            <person name="Hurvitz A."/>
            <person name="Galeotti M."/>
            <person name="Bacharach E."/>
            <person name="Eldar A."/>
        </authorList>
    </citation>
    <scope>NUCLEOTIDE SEQUENCE [LARGE SCALE GENOMIC DNA]</scope>
    <source>
        <strain evidence="1">Til-4-2011</strain>
    </source>
</reference>
<dbReference type="EMBL" id="MK392377">
    <property type="protein sequence ID" value="QAB07940.1"/>
    <property type="molecule type" value="Genomic_RNA"/>
</dbReference>
<evidence type="ECO:0000313" key="1">
    <source>
        <dbReference type="EMBL" id="AMR44598.1"/>
    </source>
</evidence>
<proteinExistence type="predicted"/>
<dbReference type="EMBL" id="KU751819">
    <property type="protein sequence ID" value="AMR44598.1"/>
    <property type="molecule type" value="Genomic_RNA"/>
</dbReference>
<dbReference type="GeneID" id="27246489"/>
<accession>A0A142I7Z6</accession>
<protein>
    <submittedName>
        <fullName evidence="1">Uncharacterized protein</fullName>
    </submittedName>
</protein>
<evidence type="ECO:0000313" key="2">
    <source>
        <dbReference type="EMBL" id="QAB07940.1"/>
    </source>
</evidence>
<reference evidence="1 3" key="2">
    <citation type="journal article" date="2016" name="MBio">
        <title>Characterization of a Novel Orthomyxo-like Virus Causing Mass Die-Offs of Tilapia.</title>
        <authorList>
            <person name="Bacharach E."/>
            <person name="Mishra N."/>
            <person name="Briese T."/>
            <person name="Zody M.C."/>
            <person name="Kembou Tsofack J.E."/>
            <person name="Zamostiano R."/>
            <person name="Berkowitz A."/>
            <person name="Ng J."/>
            <person name="Nitido A."/>
            <person name="Corvelo A."/>
            <person name="Toussaint N.C."/>
            <person name="Abel Nielsen S.C."/>
            <person name="Hornig M."/>
            <person name="Del Pozo J."/>
            <person name="Bloom T."/>
            <person name="Ferguson H."/>
            <person name="Eldar A."/>
            <person name="Lipkin W.I."/>
        </authorList>
    </citation>
    <scope>NUCLEOTIDE SEQUENCE [LARGE SCALE GENOMIC DNA]</scope>
</reference>
<dbReference type="Proteomes" id="UP000201867">
    <property type="component" value="Genome"/>
</dbReference>